<dbReference type="PROSITE" id="PS00282">
    <property type="entry name" value="KAZAL_1"/>
    <property type="match status" value="2"/>
</dbReference>
<evidence type="ECO:0000313" key="8">
    <source>
        <dbReference type="Proteomes" id="UP000694421"/>
    </source>
</evidence>
<keyword evidence="3" id="KW-0646">Protease inhibitor</keyword>
<dbReference type="PRINTS" id="PR00290">
    <property type="entry name" value="KAZALINHBTR"/>
</dbReference>
<dbReference type="PROSITE" id="PS51465">
    <property type="entry name" value="KAZAL_2"/>
    <property type="match status" value="2"/>
</dbReference>
<feature type="domain" description="Kazal-like" evidence="6">
    <location>
        <begin position="58"/>
        <end position="95"/>
    </location>
</feature>
<evidence type="ECO:0000313" key="7">
    <source>
        <dbReference type="Ensembl" id="ENSSMRP00000001483.1"/>
    </source>
</evidence>
<dbReference type="PANTHER" id="PTHR47499">
    <property type="entry name" value="SERINE PROTEASE INHIBITOR KAZAL-TYPE 7 SPINK7"/>
    <property type="match status" value="1"/>
</dbReference>
<reference evidence="7" key="1">
    <citation type="submission" date="2025-08" db="UniProtKB">
        <authorList>
            <consortium name="Ensembl"/>
        </authorList>
    </citation>
    <scope>IDENTIFICATION</scope>
</reference>
<feature type="domain" description="Kazal-like" evidence="6">
    <location>
        <begin position="1"/>
        <end position="44"/>
    </location>
</feature>
<dbReference type="SMART" id="SM00280">
    <property type="entry name" value="KAZAL"/>
    <property type="match status" value="2"/>
</dbReference>
<dbReference type="Gene3D" id="3.30.60.30">
    <property type="match status" value="2"/>
</dbReference>
<evidence type="ECO:0000256" key="3">
    <source>
        <dbReference type="ARBA" id="ARBA00022690"/>
    </source>
</evidence>
<evidence type="ECO:0000256" key="4">
    <source>
        <dbReference type="ARBA" id="ARBA00022900"/>
    </source>
</evidence>
<dbReference type="GO" id="GO:0004867">
    <property type="term" value="F:serine-type endopeptidase inhibitor activity"/>
    <property type="evidence" value="ECO:0007669"/>
    <property type="project" value="UniProtKB-KW"/>
</dbReference>
<dbReference type="InterPro" id="IPR050159">
    <property type="entry name" value="Kazal-type_SerProtInhib"/>
</dbReference>
<evidence type="ECO:0000259" key="6">
    <source>
        <dbReference type="PROSITE" id="PS51465"/>
    </source>
</evidence>
<name>A0A8D0B7P1_SALMN</name>
<dbReference type="InterPro" id="IPR002350">
    <property type="entry name" value="Kazal_dom"/>
</dbReference>
<dbReference type="InterPro" id="IPR036058">
    <property type="entry name" value="Kazal_dom_sf"/>
</dbReference>
<keyword evidence="8" id="KW-1185">Reference proteome</keyword>
<organism evidence="7 8">
    <name type="scientific">Salvator merianae</name>
    <name type="common">Argentine black and white tegu</name>
    <name type="synonym">Tupinambis merianae</name>
    <dbReference type="NCBI Taxonomy" id="96440"/>
    <lineage>
        <taxon>Eukaryota</taxon>
        <taxon>Metazoa</taxon>
        <taxon>Chordata</taxon>
        <taxon>Craniata</taxon>
        <taxon>Vertebrata</taxon>
        <taxon>Euteleostomi</taxon>
        <taxon>Lepidosauria</taxon>
        <taxon>Squamata</taxon>
        <taxon>Bifurcata</taxon>
        <taxon>Unidentata</taxon>
        <taxon>Episquamata</taxon>
        <taxon>Laterata</taxon>
        <taxon>Teiioidea</taxon>
        <taxon>Teiidae</taxon>
        <taxon>Salvator</taxon>
    </lineage>
</organism>
<dbReference type="Ensembl" id="ENSSMRT00000001778.1">
    <property type="protein sequence ID" value="ENSSMRP00000001483.1"/>
    <property type="gene ID" value="ENSSMRG00000001292.1"/>
</dbReference>
<proteinExistence type="predicted"/>
<reference evidence="7" key="2">
    <citation type="submission" date="2025-09" db="UniProtKB">
        <authorList>
            <consortium name="Ensembl"/>
        </authorList>
    </citation>
    <scope>IDENTIFICATION</scope>
</reference>
<evidence type="ECO:0000256" key="1">
    <source>
        <dbReference type="ARBA" id="ARBA00004613"/>
    </source>
</evidence>
<keyword evidence="5" id="KW-1015">Disulfide bond</keyword>
<keyword evidence="2" id="KW-0964">Secreted</keyword>
<dbReference type="Pfam" id="PF00050">
    <property type="entry name" value="Kazal_1"/>
    <property type="match status" value="2"/>
</dbReference>
<dbReference type="SUPFAM" id="SSF100895">
    <property type="entry name" value="Kazal-type serine protease inhibitors"/>
    <property type="match status" value="2"/>
</dbReference>
<dbReference type="Proteomes" id="UP000694421">
    <property type="component" value="Unplaced"/>
</dbReference>
<dbReference type="GeneTree" id="ENSGT01130000278840"/>
<dbReference type="PANTHER" id="PTHR47499:SF1">
    <property type="entry name" value="SERINE PROTEASE INHIBITOR KAZAL-TYPE 7"/>
    <property type="match status" value="1"/>
</dbReference>
<evidence type="ECO:0000256" key="2">
    <source>
        <dbReference type="ARBA" id="ARBA00022525"/>
    </source>
</evidence>
<evidence type="ECO:0000256" key="5">
    <source>
        <dbReference type="ARBA" id="ARBA00023157"/>
    </source>
</evidence>
<comment type="subcellular location">
    <subcellularLocation>
        <location evidence="1">Secreted</location>
    </subcellularLocation>
</comment>
<dbReference type="AlphaFoldDB" id="A0A8D0B7P1"/>
<dbReference type="InterPro" id="IPR001239">
    <property type="entry name" value="Prot_inh_Kazal-m"/>
</dbReference>
<protein>
    <recommendedName>
        <fullName evidence="6">Kazal-like domain-containing protein</fullName>
    </recommendedName>
</protein>
<dbReference type="GO" id="GO:0005576">
    <property type="term" value="C:extracellular region"/>
    <property type="evidence" value="ECO:0007669"/>
    <property type="project" value="UniProtKB-SubCell"/>
</dbReference>
<sequence>GPPIVNCRKYPHDKHGQIRCPRIHRAVCGTDGLTYGNECMLCAKIIILCIFEFTKPIEYCPMNYDPVCGTDGVTYGNKCEFCKRQQVFMGKHKSP</sequence>
<accession>A0A8D0B7P1</accession>
<keyword evidence="4" id="KW-0722">Serine protease inhibitor</keyword>